<evidence type="ECO:0000313" key="8">
    <source>
        <dbReference type="EMBL" id="OMH28161.1"/>
    </source>
</evidence>
<comment type="subunit">
    <text evidence="7">The Tat system comprises two distinct complexes: a TatABC complex, containing multiple copies of TatA, TatB and TatC subunits, and a separate TatA complex, containing only TatA subunits. Substrates initially bind to the TatABC complex, which probably triggers association of the separate TatA complex to form the active translocon.</text>
</comment>
<protein>
    <recommendedName>
        <fullName evidence="7">Sec-independent protein translocase protein TatC</fullName>
    </recommendedName>
</protein>
<evidence type="ECO:0000256" key="3">
    <source>
        <dbReference type="ARBA" id="ARBA00022927"/>
    </source>
</evidence>
<keyword evidence="9" id="KW-1185">Reference proteome</keyword>
<keyword evidence="5 7" id="KW-0811">Translocation</keyword>
<reference evidence="8 9" key="1">
    <citation type="submission" date="2016-12" db="EMBL/GenBank/DDBJ databases">
        <title>Draft genome of Tersicoccus phoenicis 1P05MA.</title>
        <authorList>
            <person name="Nakajima Y."/>
            <person name="Yoshizawa S."/>
            <person name="Nakamura K."/>
            <person name="Ogura Y."/>
            <person name="Hayashi T."/>
            <person name="Kogure K."/>
        </authorList>
    </citation>
    <scope>NUCLEOTIDE SEQUENCE [LARGE SCALE GENOMIC DNA]</scope>
    <source>
        <strain evidence="8 9">1p05MA</strain>
    </source>
</reference>
<dbReference type="Proteomes" id="UP000187085">
    <property type="component" value="Unassembled WGS sequence"/>
</dbReference>
<comment type="caution">
    <text evidence="8">The sequence shown here is derived from an EMBL/GenBank/DDBJ whole genome shotgun (WGS) entry which is preliminary data.</text>
</comment>
<evidence type="ECO:0000313" key="9">
    <source>
        <dbReference type="Proteomes" id="UP000187085"/>
    </source>
</evidence>
<dbReference type="PRINTS" id="PR01840">
    <property type="entry name" value="TATCFAMILY"/>
</dbReference>
<keyword evidence="7" id="KW-1003">Cell membrane</keyword>
<dbReference type="HAMAP" id="MF_00902">
    <property type="entry name" value="TatC"/>
    <property type="match status" value="1"/>
</dbReference>
<keyword evidence="4 7" id="KW-1133">Transmembrane helix</keyword>
<dbReference type="InterPro" id="IPR002033">
    <property type="entry name" value="TatC"/>
</dbReference>
<comment type="similarity">
    <text evidence="7">Belongs to the TatC family.</text>
</comment>
<dbReference type="GO" id="GO:0009977">
    <property type="term" value="F:proton motive force dependent protein transmembrane transporter activity"/>
    <property type="evidence" value="ECO:0007669"/>
    <property type="project" value="TreeGrafter"/>
</dbReference>
<comment type="subcellular location">
    <subcellularLocation>
        <location evidence="7">Cell membrane</location>
        <topology evidence="7">Multi-pass membrane protein</topology>
    </subcellularLocation>
    <subcellularLocation>
        <location evidence="1">Membrane</location>
        <topology evidence="1">Multi-pass membrane protein</topology>
    </subcellularLocation>
</comment>
<organism evidence="8 9">
    <name type="scientific">Tersicoccus phoenicis</name>
    <dbReference type="NCBI Taxonomy" id="554083"/>
    <lineage>
        <taxon>Bacteria</taxon>
        <taxon>Bacillati</taxon>
        <taxon>Actinomycetota</taxon>
        <taxon>Actinomycetes</taxon>
        <taxon>Micrococcales</taxon>
        <taxon>Micrococcaceae</taxon>
        <taxon>Tersicoccus</taxon>
    </lineage>
</organism>
<dbReference type="EMBL" id="MRDE01000010">
    <property type="protein sequence ID" value="OMH28161.1"/>
    <property type="molecule type" value="Genomic_DNA"/>
</dbReference>
<comment type="function">
    <text evidence="7">Part of the twin-arginine translocation (Tat) system that transports large folded proteins containing a characteristic twin-arginine motif in their signal peptide across membranes. Together with TatB, TatC is part of a receptor directly interacting with Tat signal peptides.</text>
</comment>
<feature type="transmembrane region" description="Helical" evidence="7">
    <location>
        <begin position="189"/>
        <end position="208"/>
    </location>
</feature>
<keyword evidence="6 7" id="KW-0472">Membrane</keyword>
<dbReference type="PANTHER" id="PTHR30371:SF0">
    <property type="entry name" value="SEC-INDEPENDENT PROTEIN TRANSLOCASE PROTEIN TATC, CHLOROPLASTIC-RELATED"/>
    <property type="match status" value="1"/>
</dbReference>
<dbReference type="GO" id="GO:0043953">
    <property type="term" value="P:protein transport by the Tat complex"/>
    <property type="evidence" value="ECO:0007669"/>
    <property type="project" value="UniProtKB-UniRule"/>
</dbReference>
<dbReference type="NCBIfam" id="TIGR00945">
    <property type="entry name" value="tatC"/>
    <property type="match status" value="1"/>
</dbReference>
<keyword evidence="3 7" id="KW-0653">Protein transport</keyword>
<dbReference type="AlphaFoldDB" id="A0A1R1LKT1"/>
<feature type="transmembrane region" description="Helical" evidence="7">
    <location>
        <begin position="72"/>
        <end position="92"/>
    </location>
</feature>
<feature type="transmembrane region" description="Helical" evidence="7">
    <location>
        <begin position="12"/>
        <end position="32"/>
    </location>
</feature>
<dbReference type="Pfam" id="PF00902">
    <property type="entry name" value="TatC"/>
    <property type="match status" value="1"/>
</dbReference>
<feature type="transmembrane region" description="Helical" evidence="7">
    <location>
        <begin position="151"/>
        <end position="177"/>
    </location>
</feature>
<evidence type="ECO:0000256" key="7">
    <source>
        <dbReference type="HAMAP-Rule" id="MF_00902"/>
    </source>
</evidence>
<accession>A0A1R1LKT1</accession>
<dbReference type="OrthoDB" id="9777044at2"/>
<evidence type="ECO:0000256" key="6">
    <source>
        <dbReference type="ARBA" id="ARBA00023136"/>
    </source>
</evidence>
<evidence type="ECO:0000256" key="1">
    <source>
        <dbReference type="ARBA" id="ARBA00004141"/>
    </source>
</evidence>
<dbReference type="STRING" id="554083.BKD30_02165"/>
<dbReference type="GO" id="GO:0065002">
    <property type="term" value="P:intracellular protein transmembrane transport"/>
    <property type="evidence" value="ECO:0007669"/>
    <property type="project" value="TreeGrafter"/>
</dbReference>
<feature type="transmembrane region" description="Helical" evidence="7">
    <location>
        <begin position="214"/>
        <end position="234"/>
    </location>
</feature>
<sequence length="265" mass="29531">MALRDHLREARNRLIICLVAVLLGAVAGWFLYQPAFELLQQPIHDIAQRDGRTALINFEGVASSLDMQFQGAIFIGILITCPVWLYEIWAFVTPGLTRAERRYAVGFLSAAVPLFVLGALMAWTALPGVVTVLTQFTPPGSTSNIIRAQDYLVFVMRMILVFGVAFVLPVLLVGLNMLRILRGRQILKAWRITVFGIFVLAAMAAPGADALSMFYLALPLVLLYFLAIVLCLILDRRRDRRDARRSDTIDLDADTGTPRERLGEL</sequence>
<proteinExistence type="inferred from homology"/>
<dbReference type="GO" id="GO:0033281">
    <property type="term" value="C:TAT protein transport complex"/>
    <property type="evidence" value="ECO:0007669"/>
    <property type="project" value="UniProtKB-UniRule"/>
</dbReference>
<name>A0A1R1LKT1_9MICC</name>
<feature type="transmembrane region" description="Helical" evidence="7">
    <location>
        <begin position="104"/>
        <end position="126"/>
    </location>
</feature>
<gene>
    <name evidence="7" type="primary">tatC</name>
    <name evidence="8" type="ORF">BKD30_02165</name>
</gene>
<evidence type="ECO:0000256" key="5">
    <source>
        <dbReference type="ARBA" id="ARBA00023010"/>
    </source>
</evidence>
<evidence type="ECO:0000256" key="2">
    <source>
        <dbReference type="ARBA" id="ARBA00022692"/>
    </source>
</evidence>
<dbReference type="PANTHER" id="PTHR30371">
    <property type="entry name" value="SEC-INDEPENDENT PROTEIN TRANSLOCASE PROTEIN TATC"/>
    <property type="match status" value="1"/>
</dbReference>
<keyword evidence="2 7" id="KW-0812">Transmembrane</keyword>
<keyword evidence="7" id="KW-0813">Transport</keyword>
<evidence type="ECO:0000256" key="4">
    <source>
        <dbReference type="ARBA" id="ARBA00022989"/>
    </source>
</evidence>